<evidence type="ECO:0000313" key="2">
    <source>
        <dbReference type="Proteomes" id="UP000032142"/>
    </source>
</evidence>
<organism evidence="1 2">
    <name type="scientific">Gossypium arboreum</name>
    <name type="common">Tree cotton</name>
    <name type="synonym">Gossypium nanking</name>
    <dbReference type="NCBI Taxonomy" id="29729"/>
    <lineage>
        <taxon>Eukaryota</taxon>
        <taxon>Viridiplantae</taxon>
        <taxon>Streptophyta</taxon>
        <taxon>Embryophyta</taxon>
        <taxon>Tracheophyta</taxon>
        <taxon>Spermatophyta</taxon>
        <taxon>Magnoliopsida</taxon>
        <taxon>eudicotyledons</taxon>
        <taxon>Gunneridae</taxon>
        <taxon>Pentapetalae</taxon>
        <taxon>rosids</taxon>
        <taxon>malvids</taxon>
        <taxon>Malvales</taxon>
        <taxon>Malvaceae</taxon>
        <taxon>Malvoideae</taxon>
        <taxon>Gossypium</taxon>
    </lineage>
</organism>
<proteinExistence type="predicted"/>
<accession>A0A0B0PWP8</accession>
<protein>
    <submittedName>
        <fullName evidence="1">Uncharacterized protein</fullName>
    </submittedName>
</protein>
<sequence length="20" mass="2026">MVEYTGICGGYLTACVSSTA</sequence>
<evidence type="ECO:0000313" key="1">
    <source>
        <dbReference type="EMBL" id="KHG29460.1"/>
    </source>
</evidence>
<gene>
    <name evidence="1" type="ORF">F383_12121</name>
</gene>
<dbReference type="AlphaFoldDB" id="A0A0B0PWP8"/>
<keyword evidence="2" id="KW-1185">Reference proteome</keyword>
<dbReference type="Proteomes" id="UP000032142">
    <property type="component" value="Unassembled WGS sequence"/>
</dbReference>
<name>A0A0B0PWP8_GOSAR</name>
<dbReference type="EMBL" id="KN449955">
    <property type="protein sequence ID" value="KHG29460.1"/>
    <property type="molecule type" value="Genomic_DNA"/>
</dbReference>
<reference evidence="2" key="1">
    <citation type="submission" date="2014-09" db="EMBL/GenBank/DDBJ databases">
        <authorList>
            <person name="Mudge J."/>
            <person name="Ramaraj T."/>
            <person name="Lindquist I.E."/>
            <person name="Bharti A.K."/>
            <person name="Sundararajan A."/>
            <person name="Cameron C.T."/>
            <person name="Woodward J.E."/>
            <person name="May G.D."/>
            <person name="Brubaker C."/>
            <person name="Broadhvest J."/>
            <person name="Wilkins T.A."/>
        </authorList>
    </citation>
    <scope>NUCLEOTIDE SEQUENCE</scope>
    <source>
        <strain evidence="2">cv. AKA8401</strain>
    </source>
</reference>